<dbReference type="AlphaFoldDB" id="E8LZ67"/>
<dbReference type="RefSeq" id="WP_006881136.1">
    <property type="nucleotide sequence ID" value="NZ_AEVS01000101.1"/>
</dbReference>
<feature type="compositionally biased region" description="Low complexity" evidence="1">
    <location>
        <begin position="30"/>
        <end position="39"/>
    </location>
</feature>
<dbReference type="EMBL" id="AEVS01000101">
    <property type="protein sequence ID" value="EGA64053.1"/>
    <property type="molecule type" value="Genomic_DNA"/>
</dbReference>
<protein>
    <recommendedName>
        <fullName evidence="4">Chromosome segregation ATPase</fullName>
    </recommendedName>
</protein>
<reference evidence="2 3" key="1">
    <citation type="journal article" date="2012" name="Int. J. Syst. Evol. Microbiol.">
        <title>Vibrio caribbeanicus sp. nov., isolated from the marine sponge Scleritoderma cyanea.</title>
        <authorList>
            <person name="Hoffmann M."/>
            <person name="Monday S.R."/>
            <person name="Allard M.W."/>
            <person name="Strain E.A."/>
            <person name="Whittaker P."/>
            <person name="Naum M."/>
            <person name="McCarthy P.J."/>
            <person name="Lopez J.V."/>
            <person name="Fischer M."/>
            <person name="Brown E.W."/>
        </authorList>
    </citation>
    <scope>NUCLEOTIDE SEQUENCE [LARGE SCALE GENOMIC DNA]</scope>
    <source>
        <strain evidence="2 3">LMG 20546</strain>
    </source>
</reference>
<feature type="compositionally biased region" description="Basic and acidic residues" evidence="1">
    <location>
        <begin position="43"/>
        <end position="54"/>
    </location>
</feature>
<dbReference type="Proteomes" id="UP000004371">
    <property type="component" value="Unassembled WGS sequence"/>
</dbReference>
<evidence type="ECO:0000313" key="2">
    <source>
        <dbReference type="EMBL" id="EGA64053.1"/>
    </source>
</evidence>
<dbReference type="eggNOG" id="ENOG5032XGE">
    <property type="taxonomic scope" value="Bacteria"/>
</dbReference>
<name>E8LZ67_9VIBR</name>
<proteinExistence type="predicted"/>
<evidence type="ECO:0008006" key="4">
    <source>
        <dbReference type="Google" id="ProtNLM"/>
    </source>
</evidence>
<evidence type="ECO:0000313" key="3">
    <source>
        <dbReference type="Proteomes" id="UP000004371"/>
    </source>
</evidence>
<accession>E8LZ67</accession>
<gene>
    <name evidence="2" type="ORF">VIBR0546_06167</name>
</gene>
<dbReference type="STRING" id="945543.VIBR0546_06167"/>
<sequence length="312" mass="35440">MPRFLFITMLAIVAGILLWLKIAPSPPLAQAQQQPMSPAVGSESEKGPESKDHSSNTSQPPATTDMARQLTTLRGRVLQQQLELFWRNCHNEQNCAHQLAELQASLSESYYDLVANYPQLLQQWQQVLGSLELGQFATLNERVSEFKHQAQILWGQQASSILADEYALYDFSLDAQTLTSSDAGDYVTQFQQLTERWQDSQEALGFNNDIAKFEKAVSLISSHYTPTQREQVVEQLSSIYLTPSQATSILARQQQVESQAKQVSDYQTQLSRLKSTLSSQRTTIYAGMNDAQWQEYYQQQVEAFRSDFFDNF</sequence>
<comment type="caution">
    <text evidence="2">The sequence shown here is derived from an EMBL/GenBank/DDBJ whole genome shotgun (WGS) entry which is preliminary data.</text>
</comment>
<organism evidence="2 3">
    <name type="scientific">Vibrio brasiliensis LMG 20546</name>
    <dbReference type="NCBI Taxonomy" id="945543"/>
    <lineage>
        <taxon>Bacteria</taxon>
        <taxon>Pseudomonadati</taxon>
        <taxon>Pseudomonadota</taxon>
        <taxon>Gammaproteobacteria</taxon>
        <taxon>Vibrionales</taxon>
        <taxon>Vibrionaceae</taxon>
        <taxon>Vibrio</taxon>
        <taxon>Vibrio oreintalis group</taxon>
    </lineage>
</organism>
<keyword evidence="3" id="KW-1185">Reference proteome</keyword>
<evidence type="ECO:0000256" key="1">
    <source>
        <dbReference type="SAM" id="MobiDB-lite"/>
    </source>
</evidence>
<feature type="region of interest" description="Disordered" evidence="1">
    <location>
        <begin position="30"/>
        <end position="64"/>
    </location>
</feature>
<dbReference type="OrthoDB" id="6316113at2"/>